<gene>
    <name evidence="8" type="ORF">H0S70_11975</name>
</gene>
<comment type="subcellular location">
    <subcellularLocation>
        <location evidence="1">Cell membrane</location>
        <topology evidence="1">Multi-pass membrane protein</topology>
    </subcellularLocation>
</comment>
<accession>A0A7H1DVP7</accession>
<keyword evidence="4 7" id="KW-0812">Transmembrane</keyword>
<dbReference type="PANTHER" id="PTHR33884:SF3">
    <property type="entry name" value="UPF0410 PROTEIN YMGE"/>
    <property type="match status" value="1"/>
</dbReference>
<evidence type="ECO:0000256" key="1">
    <source>
        <dbReference type="ARBA" id="ARBA00004651"/>
    </source>
</evidence>
<dbReference type="AlphaFoldDB" id="A0A7H1DVP7"/>
<evidence type="ECO:0000256" key="2">
    <source>
        <dbReference type="ARBA" id="ARBA00011006"/>
    </source>
</evidence>
<dbReference type="EMBL" id="CP060203">
    <property type="protein sequence ID" value="QNS41055.1"/>
    <property type="molecule type" value="Genomic_DNA"/>
</dbReference>
<dbReference type="RefSeq" id="WP_188320966.1">
    <property type="nucleotide sequence ID" value="NZ_CP060203.1"/>
</dbReference>
<sequence>MGILTWIIFGLIAGAIAKAIHPGADPGDWIVTILIGIIGAVVGGWLGSMIFGVDVTGFNISSFLVAIGGAVICLAIYRMVAK</sequence>
<dbReference type="GO" id="GO:0005886">
    <property type="term" value="C:plasma membrane"/>
    <property type="evidence" value="ECO:0007669"/>
    <property type="project" value="UniProtKB-SubCell"/>
</dbReference>
<dbReference type="KEGG" id="cmaq:H0S70_11975"/>
<organism evidence="8 9">
    <name type="scientific">Chryseobacterium manosquense</name>
    <dbReference type="NCBI Taxonomy" id="2754694"/>
    <lineage>
        <taxon>Bacteria</taxon>
        <taxon>Pseudomonadati</taxon>
        <taxon>Bacteroidota</taxon>
        <taxon>Flavobacteriia</taxon>
        <taxon>Flavobacteriales</taxon>
        <taxon>Weeksellaceae</taxon>
        <taxon>Chryseobacterium group</taxon>
        <taxon>Chryseobacterium</taxon>
    </lineage>
</organism>
<evidence type="ECO:0000256" key="5">
    <source>
        <dbReference type="ARBA" id="ARBA00022989"/>
    </source>
</evidence>
<dbReference type="InterPro" id="IPR007341">
    <property type="entry name" value="Transgly_assoc"/>
</dbReference>
<evidence type="ECO:0000256" key="4">
    <source>
        <dbReference type="ARBA" id="ARBA00022692"/>
    </source>
</evidence>
<evidence type="ECO:0000313" key="9">
    <source>
        <dbReference type="Proteomes" id="UP000516438"/>
    </source>
</evidence>
<evidence type="ECO:0000313" key="8">
    <source>
        <dbReference type="EMBL" id="QNS41055.1"/>
    </source>
</evidence>
<proteinExistence type="inferred from homology"/>
<feature type="transmembrane region" description="Helical" evidence="7">
    <location>
        <begin position="60"/>
        <end position="80"/>
    </location>
</feature>
<keyword evidence="9" id="KW-1185">Reference proteome</keyword>
<evidence type="ECO:0000256" key="6">
    <source>
        <dbReference type="ARBA" id="ARBA00023136"/>
    </source>
</evidence>
<dbReference type="Pfam" id="PF04226">
    <property type="entry name" value="Transgly_assoc"/>
    <property type="match status" value="1"/>
</dbReference>
<protein>
    <submittedName>
        <fullName evidence="8">GlsB/YeaQ/YmgE family stress response membrane protein</fullName>
    </submittedName>
</protein>
<keyword evidence="6 7" id="KW-0472">Membrane</keyword>
<name>A0A7H1DVP7_9FLAO</name>
<feature type="transmembrane region" description="Helical" evidence="7">
    <location>
        <begin position="29"/>
        <end position="53"/>
    </location>
</feature>
<comment type="similarity">
    <text evidence="2">Belongs to the UPF0410 family.</text>
</comment>
<keyword evidence="5 7" id="KW-1133">Transmembrane helix</keyword>
<evidence type="ECO:0000256" key="3">
    <source>
        <dbReference type="ARBA" id="ARBA00022475"/>
    </source>
</evidence>
<keyword evidence="3" id="KW-1003">Cell membrane</keyword>
<dbReference type="PANTHER" id="PTHR33884">
    <property type="entry name" value="UPF0410 PROTEIN YMGE"/>
    <property type="match status" value="1"/>
</dbReference>
<reference evidence="8 9" key="1">
    <citation type="submission" date="2020-07" db="EMBL/GenBank/DDBJ databases">
        <title>Complete genome and description of Chryseobacterium manosquense strain Marseille-Q2069 sp. nov.</title>
        <authorList>
            <person name="Boxberger M."/>
        </authorList>
    </citation>
    <scope>NUCLEOTIDE SEQUENCE [LARGE SCALE GENOMIC DNA]</scope>
    <source>
        <strain evidence="8 9">Marseille-Q2069</strain>
    </source>
</reference>
<evidence type="ECO:0000256" key="7">
    <source>
        <dbReference type="SAM" id="Phobius"/>
    </source>
</evidence>
<dbReference type="Proteomes" id="UP000516438">
    <property type="component" value="Chromosome"/>
</dbReference>